<dbReference type="Proteomes" id="UP000729913">
    <property type="component" value="Unassembled WGS sequence"/>
</dbReference>
<dbReference type="HAMAP" id="MF_01310">
    <property type="entry name" value="Ribosomal_uS11"/>
    <property type="match status" value="1"/>
</dbReference>
<keyword evidence="2" id="KW-1185">Reference proteome</keyword>
<dbReference type="GO" id="GO:0003735">
    <property type="term" value="F:structural constituent of ribosome"/>
    <property type="evidence" value="ECO:0007669"/>
    <property type="project" value="InterPro"/>
</dbReference>
<dbReference type="Pfam" id="PF00411">
    <property type="entry name" value="Ribosomal_S11"/>
    <property type="match status" value="1"/>
</dbReference>
<dbReference type="PANTHER" id="PTHR11759">
    <property type="entry name" value="40S RIBOSOMAL PROTEIN S14/30S RIBOSOMAL PROTEIN S11"/>
    <property type="match status" value="1"/>
</dbReference>
<reference evidence="1" key="1">
    <citation type="submission" date="2020-03" db="EMBL/GenBank/DDBJ databases">
        <authorList>
            <person name="Chebbi M.A."/>
            <person name="Drezen J.M."/>
        </authorList>
    </citation>
    <scope>NUCLEOTIDE SEQUENCE</scope>
    <source>
        <tissue evidence="1">Whole body</tissue>
    </source>
</reference>
<accession>A0A8J5R681</accession>
<reference evidence="1" key="2">
    <citation type="submission" date="2021-04" db="EMBL/GenBank/DDBJ databases">
        <title>Genome-wide patterns of bracovirus chromosomal integration into multiple host tissues during parasitism.</title>
        <authorList>
            <person name="Chebbi M.A.C."/>
        </authorList>
    </citation>
    <scope>NUCLEOTIDE SEQUENCE</scope>
    <source>
        <tissue evidence="1">Whole body</tissue>
    </source>
</reference>
<protein>
    <recommendedName>
        <fullName evidence="3">28S ribosomal protein S11, mitochondrial</fullName>
    </recommendedName>
</protein>
<dbReference type="GO" id="GO:0006412">
    <property type="term" value="P:translation"/>
    <property type="evidence" value="ECO:0007669"/>
    <property type="project" value="InterPro"/>
</dbReference>
<gene>
    <name evidence="1" type="ORF">G9C98_003246</name>
</gene>
<dbReference type="GO" id="GO:0005840">
    <property type="term" value="C:ribosome"/>
    <property type="evidence" value="ECO:0007669"/>
    <property type="project" value="InterPro"/>
</dbReference>
<evidence type="ECO:0000313" key="2">
    <source>
        <dbReference type="Proteomes" id="UP000729913"/>
    </source>
</evidence>
<dbReference type="OrthoDB" id="1654884at2759"/>
<dbReference type="AlphaFoldDB" id="A0A8J5R681"/>
<dbReference type="EMBL" id="JAAOIC020000039">
    <property type="protein sequence ID" value="KAG8038939.1"/>
    <property type="molecule type" value="Genomic_DNA"/>
</dbReference>
<name>A0A8J5R681_9HYME</name>
<sequence>MLKTVLSSLKVSVLDQKSSQLLTGILQPSNNLICSRLLHITSSLSGIDQRRKREGVMKKDDGSEGEFTIGIDNLTKRQQMFPDMNTPNTLFNGIPYKEIPIVNIKCSPNNTMMCLTDYKGSLKLFKSCGTEGFKHARKATNIAAQATAISLSTKALDQGYKTIRVRVRGLGPGRMSAIKGLQMGGMDIVSITDNTRVSWCPLRPRKAKRL</sequence>
<evidence type="ECO:0000313" key="1">
    <source>
        <dbReference type="EMBL" id="KAG8038939.1"/>
    </source>
</evidence>
<comment type="caution">
    <text evidence="1">The sequence shown here is derived from an EMBL/GenBank/DDBJ whole genome shotgun (WGS) entry which is preliminary data.</text>
</comment>
<dbReference type="InterPro" id="IPR001971">
    <property type="entry name" value="Ribosomal_uS11"/>
</dbReference>
<organism evidence="1 2">
    <name type="scientific">Cotesia typhae</name>
    <dbReference type="NCBI Taxonomy" id="2053667"/>
    <lineage>
        <taxon>Eukaryota</taxon>
        <taxon>Metazoa</taxon>
        <taxon>Ecdysozoa</taxon>
        <taxon>Arthropoda</taxon>
        <taxon>Hexapoda</taxon>
        <taxon>Insecta</taxon>
        <taxon>Pterygota</taxon>
        <taxon>Neoptera</taxon>
        <taxon>Endopterygota</taxon>
        <taxon>Hymenoptera</taxon>
        <taxon>Apocrita</taxon>
        <taxon>Ichneumonoidea</taxon>
        <taxon>Braconidae</taxon>
        <taxon>Microgastrinae</taxon>
        <taxon>Cotesia</taxon>
    </lineage>
</organism>
<proteinExistence type="inferred from homology"/>
<evidence type="ECO:0008006" key="3">
    <source>
        <dbReference type="Google" id="ProtNLM"/>
    </source>
</evidence>